<organism evidence="1 2">
    <name type="scientific">Phytophthora sojae (strain P6497)</name>
    <name type="common">Soybean stem and root rot agent</name>
    <name type="synonym">Phytophthora megasperma f. sp. glycines</name>
    <dbReference type="NCBI Taxonomy" id="1094619"/>
    <lineage>
        <taxon>Eukaryota</taxon>
        <taxon>Sar</taxon>
        <taxon>Stramenopiles</taxon>
        <taxon>Oomycota</taxon>
        <taxon>Peronosporomycetes</taxon>
        <taxon>Peronosporales</taxon>
        <taxon>Peronosporaceae</taxon>
        <taxon>Phytophthora</taxon>
    </lineage>
</organism>
<dbReference type="RefSeq" id="XP_009520849.1">
    <property type="nucleotide sequence ID" value="XM_009522554.1"/>
</dbReference>
<keyword evidence="2" id="KW-1185">Reference proteome</keyword>
<sequence>WMLVADHNGIPPTTARRIFESGRIKATHEAYLDDNYTYTLAAMVDMVMFDIGVDLSQATSRDGSCMH</sequence>
<protein>
    <submittedName>
        <fullName evidence="1">Uncharacterized protein</fullName>
    </submittedName>
</protein>
<evidence type="ECO:0000313" key="2">
    <source>
        <dbReference type="Proteomes" id="UP000002640"/>
    </source>
</evidence>
<dbReference type="AlphaFoldDB" id="G4YWB4"/>
<accession>G4YWB4</accession>
<dbReference type="KEGG" id="psoj:PHYSODRAFT_482510"/>
<evidence type="ECO:0000313" key="1">
    <source>
        <dbReference type="EMBL" id="EGZ25561.1"/>
    </source>
</evidence>
<reference evidence="1 2" key="1">
    <citation type="journal article" date="2006" name="Science">
        <title>Phytophthora genome sequences uncover evolutionary origins and mechanisms of pathogenesis.</title>
        <authorList>
            <person name="Tyler B.M."/>
            <person name="Tripathy S."/>
            <person name="Zhang X."/>
            <person name="Dehal P."/>
            <person name="Jiang R.H."/>
            <person name="Aerts A."/>
            <person name="Arredondo F.D."/>
            <person name="Baxter L."/>
            <person name="Bensasson D."/>
            <person name="Beynon J.L."/>
            <person name="Chapman J."/>
            <person name="Damasceno C.M."/>
            <person name="Dorrance A.E."/>
            <person name="Dou D."/>
            <person name="Dickerman A.W."/>
            <person name="Dubchak I.L."/>
            <person name="Garbelotto M."/>
            <person name="Gijzen M."/>
            <person name="Gordon S.G."/>
            <person name="Govers F."/>
            <person name="Grunwald N.J."/>
            <person name="Huang W."/>
            <person name="Ivors K.L."/>
            <person name="Jones R.W."/>
            <person name="Kamoun S."/>
            <person name="Krampis K."/>
            <person name="Lamour K.H."/>
            <person name="Lee M.K."/>
            <person name="McDonald W.H."/>
            <person name="Medina M."/>
            <person name="Meijer H.J."/>
            <person name="Nordberg E.K."/>
            <person name="Maclean D.J."/>
            <person name="Ospina-Giraldo M.D."/>
            <person name="Morris P.F."/>
            <person name="Phuntumart V."/>
            <person name="Putnam N.H."/>
            <person name="Rash S."/>
            <person name="Rose J.K."/>
            <person name="Sakihama Y."/>
            <person name="Salamov A.A."/>
            <person name="Savidor A."/>
            <person name="Scheuring C.F."/>
            <person name="Smith B.M."/>
            <person name="Sobral B.W."/>
            <person name="Terry A."/>
            <person name="Torto-Alalibo T.A."/>
            <person name="Win J."/>
            <person name="Xu Z."/>
            <person name="Zhang H."/>
            <person name="Grigoriev I.V."/>
            <person name="Rokhsar D.S."/>
            <person name="Boore J.L."/>
        </authorList>
    </citation>
    <scope>NUCLEOTIDE SEQUENCE [LARGE SCALE GENOMIC DNA]</scope>
    <source>
        <strain evidence="1 2">P6497</strain>
    </source>
</reference>
<name>G4YWB4_PHYSP</name>
<dbReference type="EMBL" id="JH159152">
    <property type="protein sequence ID" value="EGZ25561.1"/>
    <property type="molecule type" value="Genomic_DNA"/>
</dbReference>
<proteinExistence type="predicted"/>
<dbReference type="GeneID" id="20655510"/>
<dbReference type="InParanoid" id="G4YWB4"/>
<dbReference type="Proteomes" id="UP000002640">
    <property type="component" value="Unassembled WGS sequence"/>
</dbReference>
<feature type="non-terminal residue" evidence="1">
    <location>
        <position position="1"/>
    </location>
</feature>
<gene>
    <name evidence="1" type="ORF">PHYSODRAFT_482510</name>
</gene>